<dbReference type="STRING" id="1522368.IN07_03540"/>
<sequence length="128" mass="13962">MSQSPTFVGMHPWPESQEIVGIVTGPSAVHVDLDDEYSVQGFCRDYVDRALVIRFASRGGSTVAKEAALTFDSVENFTVEHVNEPAEEADSFYGAAWQSVGDRASFRVAIGLAILWFNASGASWSTRE</sequence>
<comment type="caution">
    <text evidence="1">The sequence shown here is derived from an EMBL/GenBank/DDBJ whole genome shotgun (WGS) entry which is preliminary data.</text>
</comment>
<evidence type="ECO:0000313" key="2">
    <source>
        <dbReference type="Proteomes" id="UP000029713"/>
    </source>
</evidence>
<dbReference type="AlphaFoldDB" id="A0A098YCE7"/>
<name>A0A098YCE7_9ACTN</name>
<organism evidence="1 2">
    <name type="scientific">Modestobacter caceresii</name>
    <dbReference type="NCBI Taxonomy" id="1522368"/>
    <lineage>
        <taxon>Bacteria</taxon>
        <taxon>Bacillati</taxon>
        <taxon>Actinomycetota</taxon>
        <taxon>Actinomycetes</taxon>
        <taxon>Geodermatophilales</taxon>
        <taxon>Geodermatophilaceae</taxon>
        <taxon>Modestobacter</taxon>
    </lineage>
</organism>
<accession>A0A098YCE7</accession>
<gene>
    <name evidence="1" type="ORF">IN07_03540</name>
</gene>
<keyword evidence="2" id="KW-1185">Reference proteome</keyword>
<dbReference type="Proteomes" id="UP000029713">
    <property type="component" value="Unassembled WGS sequence"/>
</dbReference>
<evidence type="ECO:0000313" key="1">
    <source>
        <dbReference type="EMBL" id="KGH48144.1"/>
    </source>
</evidence>
<proteinExistence type="predicted"/>
<reference evidence="1 2" key="1">
    <citation type="submission" date="2014-07" db="EMBL/GenBank/DDBJ databases">
        <title>Biosystematic studies on Modestobacter strains isolated from extreme hyper-arid desert soil and from historic building.</title>
        <authorList>
            <person name="Bukarasam K."/>
            <person name="Bull A."/>
            <person name="Girard G."/>
            <person name="van Wezel G."/>
            <person name="Goodfellow M."/>
        </authorList>
    </citation>
    <scope>NUCLEOTIDE SEQUENCE [LARGE SCALE GENOMIC DNA]</scope>
    <source>
        <strain evidence="1 2">KNN45-2b</strain>
    </source>
</reference>
<dbReference type="EMBL" id="JPMX01000010">
    <property type="protein sequence ID" value="KGH48144.1"/>
    <property type="molecule type" value="Genomic_DNA"/>
</dbReference>
<protein>
    <submittedName>
        <fullName evidence="1">Uncharacterized protein</fullName>
    </submittedName>
</protein>